<dbReference type="KEGG" id="vg:11257698"/>
<dbReference type="OrthoDB" id="19570at10239"/>
<dbReference type="Proteomes" id="UP000202558">
    <property type="component" value="Segment"/>
</dbReference>
<organism evidence="1 2">
    <name type="scientific">Megavirus chiliensis</name>
    <dbReference type="NCBI Taxonomy" id="1094892"/>
    <lineage>
        <taxon>Viruses</taxon>
        <taxon>Varidnaviria</taxon>
        <taxon>Bamfordvirae</taxon>
        <taxon>Nucleocytoviricota</taxon>
        <taxon>Megaviricetes</taxon>
        <taxon>Imitervirales</taxon>
        <taxon>Mimiviridae</taxon>
        <taxon>Megamimivirinae</taxon>
        <taxon>Megavirus</taxon>
        <taxon>Megavirus chilense</taxon>
    </lineage>
</organism>
<protein>
    <submittedName>
        <fullName evidence="1">Uncharacterized protein</fullName>
    </submittedName>
</protein>
<evidence type="ECO:0000313" key="1">
    <source>
        <dbReference type="EMBL" id="AEQ33102.1"/>
    </source>
</evidence>
<name>G5CT68_9VIRU</name>
<sequence length="207" mass="23736">MSSINVLFYSNKCEGSKLLLSMFQTENLTRFFHLICTDNNPKIPSQIKVTPTLMIRGIASPYEASDAFAWLAKIKQYKYIMTMQKMGNAQQQYLQNITGTVDGTNVLGFSESEMNGMSDIFSFFSKNMAQECQDALPQTFVTCNNLGNDNIFTPPLEDGKYIISEKGKYKINASKQKELHNKLEMERKKQDELIKQNIQSFKNQYNQ</sequence>
<keyword evidence="2" id="KW-1185">Reference proteome</keyword>
<dbReference type="EMBL" id="JN258408">
    <property type="protein sequence ID" value="AEQ33102.1"/>
    <property type="molecule type" value="Genomic_DNA"/>
</dbReference>
<gene>
    <name evidence="1" type="primary">mchi_419</name>
</gene>
<accession>G5CT68</accession>
<reference evidence="1 2" key="1">
    <citation type="journal article" date="2011" name="Proc. Natl. Acad. Sci. U.S.A.">
        <title>Distant Mimivirus relative with a larger genome highlights the fundamental features of Megaviridae.</title>
        <authorList>
            <person name="Arslan D."/>
            <person name="Legendre M."/>
            <person name="Seltzer V."/>
            <person name="Abergel C."/>
            <person name="Claverie J.M."/>
        </authorList>
    </citation>
    <scope>NUCLEOTIDE SEQUENCE [LARGE SCALE GENOMIC DNA]</scope>
    <source>
        <strain evidence="1">Claverie Las Cruses</strain>
    </source>
</reference>
<evidence type="ECO:0000313" key="2">
    <source>
        <dbReference type="Proteomes" id="UP000202558"/>
    </source>
</evidence>
<proteinExistence type="predicted"/>